<sequence length="169" mass="18865">MALKYKNFSVLGIDPGIATTGFAILEKKEEDIKLVEFGVIKTSKGAELGERLGILHKELDTIFSSHKIDFVAVEKIFFNSNLKTVMSVSEARGVVLLTSHMHKKRVYEYTPLEIKSAITGFGRATKFEIQHTLKAIFGLTDIPKPDDAADAIATALCHIYSYKYLIQVR</sequence>
<feature type="binding site" evidence="13">
    <location>
        <position position="147"/>
    </location>
    <ligand>
        <name>Mg(2+)</name>
        <dbReference type="ChEBI" id="CHEBI:18420"/>
        <label>1</label>
    </ligand>
</feature>
<feature type="active site" evidence="13">
    <location>
        <position position="74"/>
    </location>
</feature>
<feature type="binding site" evidence="13">
    <location>
        <position position="74"/>
    </location>
    <ligand>
        <name>Mg(2+)</name>
        <dbReference type="ChEBI" id="CHEBI:18420"/>
        <label>2</label>
    </ligand>
</feature>
<evidence type="ECO:0000256" key="11">
    <source>
        <dbReference type="ARBA" id="ARBA00023204"/>
    </source>
</evidence>
<keyword evidence="4 13" id="KW-0479">Metal-binding</keyword>
<comment type="subunit">
    <text evidence="13">Homodimer which binds Holliday junction (HJ) DNA. The HJ becomes 2-fold symmetrical on binding to RuvC with unstacked arms; it has a different conformation from HJ DNA in complex with RuvA. In the full resolvosome a probable DNA-RuvA(4)-RuvB(12)-RuvC(2) complex forms which resolves the HJ.</text>
</comment>
<comment type="function">
    <text evidence="13">The RuvA-RuvB-RuvC complex processes Holliday junction (HJ) DNA during genetic recombination and DNA repair. Endonuclease that resolves HJ intermediates. Cleaves cruciform DNA by making single-stranded nicks across the HJ at symmetrical positions within the homologous arms, yielding a 5'-phosphate and a 3'-hydroxyl group; requires a central core of homology in the junction. The consensus cleavage sequence is 5'-(A/T)TT(C/G)-3'. Cleavage occurs on the 3'-side of the TT dinucleotide at the point of strand exchange. HJ branch migration catalyzed by RuvA-RuvB allows RuvC to scan DNA until it finds its consensus sequence, where it cleaves and resolves the cruciform DNA.</text>
</comment>
<dbReference type="GO" id="GO:0006310">
    <property type="term" value="P:DNA recombination"/>
    <property type="evidence" value="ECO:0007669"/>
    <property type="project" value="UniProtKB-UniRule"/>
</dbReference>
<evidence type="ECO:0000313" key="15">
    <source>
        <dbReference type="EMBL" id="HGW60062.1"/>
    </source>
</evidence>
<dbReference type="EMBL" id="DTHV01000036">
    <property type="protein sequence ID" value="HGW60062.1"/>
    <property type="molecule type" value="Genomic_DNA"/>
</dbReference>
<dbReference type="HAMAP" id="MF_00034">
    <property type="entry name" value="RuvC"/>
    <property type="match status" value="1"/>
</dbReference>
<evidence type="ECO:0000256" key="13">
    <source>
        <dbReference type="HAMAP-Rule" id="MF_00034"/>
    </source>
</evidence>
<dbReference type="InterPro" id="IPR012337">
    <property type="entry name" value="RNaseH-like_sf"/>
</dbReference>
<dbReference type="PANTHER" id="PTHR30194">
    <property type="entry name" value="CROSSOVER JUNCTION ENDODEOXYRIBONUCLEASE RUVC"/>
    <property type="match status" value="1"/>
</dbReference>
<dbReference type="InterPro" id="IPR002176">
    <property type="entry name" value="X-over_junc_endoDNase_RuvC"/>
</dbReference>
<protein>
    <recommendedName>
        <fullName evidence="13 14">Crossover junction endodeoxyribonuclease RuvC</fullName>
        <ecNumber evidence="13 14">3.1.21.10</ecNumber>
    </recommendedName>
    <alternativeName>
        <fullName evidence="13">Holliday junction nuclease RuvC</fullName>
    </alternativeName>
    <alternativeName>
        <fullName evidence="13">Holliday junction resolvase RuvC</fullName>
    </alternativeName>
</protein>
<evidence type="ECO:0000256" key="7">
    <source>
        <dbReference type="ARBA" id="ARBA00022801"/>
    </source>
</evidence>
<evidence type="ECO:0000256" key="14">
    <source>
        <dbReference type="NCBIfam" id="TIGR00228"/>
    </source>
</evidence>
<keyword evidence="9 13" id="KW-0238">DNA-binding</keyword>
<dbReference type="InterPro" id="IPR036397">
    <property type="entry name" value="RNaseH_sf"/>
</dbReference>
<evidence type="ECO:0000256" key="3">
    <source>
        <dbReference type="ARBA" id="ARBA00022722"/>
    </source>
</evidence>
<dbReference type="GO" id="GO:0003677">
    <property type="term" value="F:DNA binding"/>
    <property type="evidence" value="ECO:0007669"/>
    <property type="project" value="UniProtKB-KW"/>
</dbReference>
<keyword evidence="5 13" id="KW-0255">Endonuclease</keyword>
<dbReference type="NCBIfam" id="TIGR00228">
    <property type="entry name" value="ruvC"/>
    <property type="match status" value="1"/>
</dbReference>
<dbReference type="GO" id="GO:0005737">
    <property type="term" value="C:cytoplasm"/>
    <property type="evidence" value="ECO:0007669"/>
    <property type="project" value="UniProtKB-SubCell"/>
</dbReference>
<dbReference type="FunFam" id="3.30.420.10:FF:000002">
    <property type="entry name" value="Crossover junction endodeoxyribonuclease RuvC"/>
    <property type="match status" value="1"/>
</dbReference>
<dbReference type="GO" id="GO:0048476">
    <property type="term" value="C:Holliday junction resolvase complex"/>
    <property type="evidence" value="ECO:0007669"/>
    <property type="project" value="UniProtKB-UniRule"/>
</dbReference>
<keyword evidence="3 13" id="KW-0540">Nuclease</keyword>
<dbReference type="GO" id="GO:0000287">
    <property type="term" value="F:magnesium ion binding"/>
    <property type="evidence" value="ECO:0007669"/>
    <property type="project" value="UniProtKB-UniRule"/>
</dbReference>
<gene>
    <name evidence="13 15" type="primary">ruvC</name>
    <name evidence="15" type="ORF">ENV82_01290</name>
</gene>
<evidence type="ECO:0000256" key="4">
    <source>
        <dbReference type="ARBA" id="ARBA00022723"/>
    </source>
</evidence>
<comment type="caution">
    <text evidence="15">The sequence shown here is derived from an EMBL/GenBank/DDBJ whole genome shotgun (WGS) entry which is preliminary data.</text>
</comment>
<evidence type="ECO:0000256" key="2">
    <source>
        <dbReference type="ARBA" id="ARBA00022490"/>
    </source>
</evidence>
<dbReference type="AlphaFoldDB" id="A0A7C4Y565"/>
<dbReference type="Pfam" id="PF02075">
    <property type="entry name" value="RuvC"/>
    <property type="match status" value="1"/>
</dbReference>
<dbReference type="EC" id="3.1.21.10" evidence="13 14"/>
<dbReference type="GO" id="GO:0008821">
    <property type="term" value="F:crossover junction DNA endonuclease activity"/>
    <property type="evidence" value="ECO:0007669"/>
    <property type="project" value="UniProtKB-UniRule"/>
</dbReference>
<dbReference type="CDD" id="cd16962">
    <property type="entry name" value="RuvC"/>
    <property type="match status" value="1"/>
</dbReference>
<keyword evidence="7 13" id="KW-0378">Hydrolase</keyword>
<keyword evidence="10 13" id="KW-0233">DNA recombination</keyword>
<evidence type="ECO:0000256" key="6">
    <source>
        <dbReference type="ARBA" id="ARBA00022763"/>
    </source>
</evidence>
<organism evidence="15">
    <name type="scientific">Caldisericum exile</name>
    <dbReference type="NCBI Taxonomy" id="693075"/>
    <lineage>
        <taxon>Bacteria</taxon>
        <taxon>Pseudomonadati</taxon>
        <taxon>Caldisericota/Cryosericota group</taxon>
        <taxon>Caldisericota</taxon>
        <taxon>Caldisericia</taxon>
        <taxon>Caldisericales</taxon>
        <taxon>Caldisericaceae</taxon>
        <taxon>Caldisericum</taxon>
    </lineage>
</organism>
<keyword evidence="8 13" id="KW-0460">Magnesium</keyword>
<evidence type="ECO:0000256" key="5">
    <source>
        <dbReference type="ARBA" id="ARBA00022759"/>
    </source>
</evidence>
<evidence type="ECO:0000256" key="9">
    <source>
        <dbReference type="ARBA" id="ARBA00023125"/>
    </source>
</evidence>
<reference evidence="15" key="1">
    <citation type="journal article" date="2020" name="mSystems">
        <title>Genome- and Community-Level Interaction Insights into Carbon Utilization and Element Cycling Functions of Hydrothermarchaeota in Hydrothermal Sediment.</title>
        <authorList>
            <person name="Zhou Z."/>
            <person name="Liu Y."/>
            <person name="Xu W."/>
            <person name="Pan J."/>
            <person name="Luo Z.H."/>
            <person name="Li M."/>
        </authorList>
    </citation>
    <scope>NUCLEOTIDE SEQUENCE [LARGE SCALE GENOMIC DNA]</scope>
    <source>
        <strain evidence="15">SpSt-794</strain>
    </source>
</reference>
<dbReference type="GO" id="GO:0006281">
    <property type="term" value="P:DNA repair"/>
    <property type="evidence" value="ECO:0007669"/>
    <property type="project" value="UniProtKB-UniRule"/>
</dbReference>
<dbReference type="PRINTS" id="PR00696">
    <property type="entry name" value="RSOLVASERUVC"/>
</dbReference>
<feature type="active site" evidence="13">
    <location>
        <position position="147"/>
    </location>
</feature>
<dbReference type="NCBIfam" id="NF000711">
    <property type="entry name" value="PRK00039.2-1"/>
    <property type="match status" value="1"/>
</dbReference>
<evidence type="ECO:0000256" key="8">
    <source>
        <dbReference type="ARBA" id="ARBA00022842"/>
    </source>
</evidence>
<comment type="subcellular location">
    <subcellularLocation>
        <location evidence="13">Cytoplasm</location>
    </subcellularLocation>
</comment>
<evidence type="ECO:0000256" key="10">
    <source>
        <dbReference type="ARBA" id="ARBA00023172"/>
    </source>
</evidence>
<comment type="similarity">
    <text evidence="1 13">Belongs to the RuvC family.</text>
</comment>
<feature type="binding site" evidence="13">
    <location>
        <position position="14"/>
    </location>
    <ligand>
        <name>Mg(2+)</name>
        <dbReference type="ChEBI" id="CHEBI:18420"/>
        <label>1</label>
    </ligand>
</feature>
<accession>A0A7C4Y565</accession>
<dbReference type="SUPFAM" id="SSF53098">
    <property type="entry name" value="Ribonuclease H-like"/>
    <property type="match status" value="1"/>
</dbReference>
<evidence type="ECO:0000256" key="12">
    <source>
        <dbReference type="ARBA" id="ARBA00029354"/>
    </source>
</evidence>
<feature type="active site" evidence="13">
    <location>
        <position position="14"/>
    </location>
</feature>
<proteinExistence type="inferred from homology"/>
<evidence type="ECO:0000256" key="1">
    <source>
        <dbReference type="ARBA" id="ARBA00009518"/>
    </source>
</evidence>
<keyword evidence="6 13" id="KW-0227">DNA damage</keyword>
<comment type="cofactor">
    <cofactor evidence="13">
        <name>Mg(2+)</name>
        <dbReference type="ChEBI" id="CHEBI:18420"/>
    </cofactor>
    <text evidence="13">Binds 2 Mg(2+) ion per subunit.</text>
</comment>
<name>A0A7C4Y565_9BACT</name>
<keyword evidence="11 13" id="KW-0234">DNA repair</keyword>
<comment type="catalytic activity">
    <reaction evidence="12 13">
        <text>Endonucleolytic cleavage at a junction such as a reciprocal single-stranded crossover between two homologous DNA duplexes (Holliday junction).</text>
        <dbReference type="EC" id="3.1.21.10"/>
    </reaction>
</comment>
<dbReference type="PANTHER" id="PTHR30194:SF3">
    <property type="entry name" value="CROSSOVER JUNCTION ENDODEOXYRIBONUCLEASE RUVC"/>
    <property type="match status" value="1"/>
</dbReference>
<dbReference type="Gene3D" id="3.30.420.10">
    <property type="entry name" value="Ribonuclease H-like superfamily/Ribonuclease H"/>
    <property type="match status" value="1"/>
</dbReference>
<keyword evidence="2 13" id="KW-0963">Cytoplasm</keyword>